<evidence type="ECO:0000313" key="3">
    <source>
        <dbReference type="Proteomes" id="UP001172054"/>
    </source>
</evidence>
<name>A0ABT8MVL7_9BACL</name>
<sequence length="87" mass="10108">MRGTLDRIEDGYLAVILLEEAKQEIILPIRHLPEGSRVNSWFEIELDGEEIVSIALDEVTGEAKENEAQELMQKLRSRRRGSRFKRE</sequence>
<evidence type="ECO:0000313" key="2">
    <source>
        <dbReference type="EMBL" id="MDN7228924.1"/>
    </source>
</evidence>
<organism evidence="2 3">
    <name type="scientific">Planococcus liqunii</name>
    <dbReference type="NCBI Taxonomy" id="3058394"/>
    <lineage>
        <taxon>Bacteria</taxon>
        <taxon>Bacillati</taxon>
        <taxon>Bacillota</taxon>
        <taxon>Bacilli</taxon>
        <taxon>Bacillales</taxon>
        <taxon>Caryophanaceae</taxon>
        <taxon>Planococcus</taxon>
    </lineage>
</organism>
<accession>A0ABT8MVL7</accession>
<feature type="compositionally biased region" description="Basic residues" evidence="1">
    <location>
        <begin position="75"/>
        <end position="87"/>
    </location>
</feature>
<reference evidence="2 3" key="1">
    <citation type="submission" date="2023-06" db="EMBL/GenBank/DDBJ databases">
        <title>Novel species in genus Planococcus.</title>
        <authorList>
            <person name="Ning S."/>
        </authorList>
    </citation>
    <scope>NUCLEOTIDE SEQUENCE [LARGE SCALE GENOMIC DNA]</scope>
    <source>
        <strain evidence="2 3">N064</strain>
    </source>
</reference>
<proteinExistence type="predicted"/>
<protein>
    <submittedName>
        <fullName evidence="2">DUF3006 domain-containing protein</fullName>
    </submittedName>
</protein>
<dbReference type="RefSeq" id="WP_301727073.1">
    <property type="nucleotide sequence ID" value="NZ_JAUJWW010000008.1"/>
</dbReference>
<comment type="caution">
    <text evidence="2">The sequence shown here is derived from an EMBL/GenBank/DDBJ whole genome shotgun (WGS) entry which is preliminary data.</text>
</comment>
<dbReference type="InterPro" id="IPR021377">
    <property type="entry name" value="DUF3006"/>
</dbReference>
<dbReference type="EMBL" id="JAUJWW010000008">
    <property type="protein sequence ID" value="MDN7228924.1"/>
    <property type="molecule type" value="Genomic_DNA"/>
</dbReference>
<dbReference type="Proteomes" id="UP001172054">
    <property type="component" value="Unassembled WGS sequence"/>
</dbReference>
<evidence type="ECO:0000256" key="1">
    <source>
        <dbReference type="SAM" id="MobiDB-lite"/>
    </source>
</evidence>
<dbReference type="Pfam" id="PF11213">
    <property type="entry name" value="DUF3006"/>
    <property type="match status" value="1"/>
</dbReference>
<keyword evidence="3" id="KW-1185">Reference proteome</keyword>
<gene>
    <name evidence="2" type="ORF">QWY15_16755</name>
</gene>
<feature type="region of interest" description="Disordered" evidence="1">
    <location>
        <begin position="65"/>
        <end position="87"/>
    </location>
</feature>